<evidence type="ECO:0000259" key="3">
    <source>
        <dbReference type="Pfam" id="PF08543"/>
    </source>
</evidence>
<dbReference type="InterPro" id="IPR013749">
    <property type="entry name" value="PM/HMP-P_kinase-1"/>
</dbReference>
<dbReference type="GO" id="GO:0009228">
    <property type="term" value="P:thiamine biosynthetic process"/>
    <property type="evidence" value="ECO:0007669"/>
    <property type="project" value="InterPro"/>
</dbReference>
<gene>
    <name evidence="4" type="ORF">SAMN05421771_2850</name>
</gene>
<dbReference type="NCBIfam" id="TIGR00097">
    <property type="entry name" value="HMP-P_kinase"/>
    <property type="match status" value="1"/>
</dbReference>
<dbReference type="PANTHER" id="PTHR20858">
    <property type="entry name" value="PHOSPHOMETHYLPYRIMIDINE KINASE"/>
    <property type="match status" value="1"/>
</dbReference>
<sequence>MRGGLLGRLSSFAGYFSEDSSGGIAWGAGLGDGAAYNEHGCAACDGVGWCGDALLIAGFGAAGADAWHDEEGLSAELVAETGCLFRGTDKAFDTALPSKPGEAKDLLGGGDVEAYALHLDCIHAGEDGHGQETGRRWVFGGGFGRGTEHGFATPGVQSKETRAYVGDGADGPSYGVGDVVEFEVQEDLQTAVAEGFNQRIAGGAVEFEAYLHPAAGAFKAVDEVECFAGRLKIEGNGELLFRSVAEVVAQGGVVFEGRDGGHGVPPVHDNGDNGWMRTVLTIAGFDPSSGAGVTADLAVFAAHGMFGTSCITALTVQNTVGVVGVHPVCGTVVGATLRCLQEDLPPVGIKIGMLATAGCIEAVAEFLEGLKDRPVVVLDPVLRSTSGRELLDGAGLGVLREKLLPLVDWVTPNAVELEVLGGLVALQGNSVIVTGGDRETPDDLVVVNGSKTWLPGVRVETTSTHGTGCALSSALLCRLLMGDGPVEAARAAKEYVTEALRRATPMGQGHGPMNHLWPLRG</sequence>
<protein>
    <recommendedName>
        <fullName evidence="2">hydroxymethylpyrimidine kinase</fullName>
        <ecNumber evidence="2">2.7.1.49</ecNumber>
    </recommendedName>
</protein>
<dbReference type="GO" id="GO:0005829">
    <property type="term" value="C:cytosol"/>
    <property type="evidence" value="ECO:0007669"/>
    <property type="project" value="TreeGrafter"/>
</dbReference>
<keyword evidence="5" id="KW-1185">Reference proteome</keyword>
<dbReference type="EMBL" id="FOZL01000001">
    <property type="protein sequence ID" value="SFS16118.1"/>
    <property type="molecule type" value="Genomic_DNA"/>
</dbReference>
<name>A0A1I6MKH7_9BACT</name>
<dbReference type="PANTHER" id="PTHR20858:SF17">
    <property type="entry name" value="HYDROXYMETHYLPYRIMIDINE_PHOSPHOMETHYLPYRIMIDINE KINASE THI20-RELATED"/>
    <property type="match status" value="1"/>
</dbReference>
<dbReference type="Pfam" id="PF08543">
    <property type="entry name" value="Phos_pyr_kin"/>
    <property type="match status" value="1"/>
</dbReference>
<dbReference type="SUPFAM" id="SSF53613">
    <property type="entry name" value="Ribokinase-like"/>
    <property type="match status" value="1"/>
</dbReference>
<dbReference type="EC" id="2.7.1.49" evidence="2"/>
<evidence type="ECO:0000256" key="1">
    <source>
        <dbReference type="ARBA" id="ARBA00004948"/>
    </source>
</evidence>
<dbReference type="GO" id="GO:0008902">
    <property type="term" value="F:hydroxymethylpyrimidine kinase activity"/>
    <property type="evidence" value="ECO:0007669"/>
    <property type="project" value="UniProtKB-EC"/>
</dbReference>
<feature type="domain" description="Pyridoxamine kinase/Phosphomethylpyrimidine kinase" evidence="3">
    <location>
        <begin position="286"/>
        <end position="514"/>
    </location>
</feature>
<reference evidence="4 5" key="1">
    <citation type="submission" date="2016-10" db="EMBL/GenBank/DDBJ databases">
        <authorList>
            <person name="de Groot N.N."/>
        </authorList>
    </citation>
    <scope>NUCLEOTIDE SEQUENCE [LARGE SCALE GENOMIC DNA]</scope>
    <source>
        <strain evidence="4 5">DSM 21001</strain>
    </source>
</reference>
<dbReference type="AlphaFoldDB" id="A0A1I6MKH7"/>
<evidence type="ECO:0000313" key="4">
    <source>
        <dbReference type="EMBL" id="SFS16118.1"/>
    </source>
</evidence>
<organism evidence="4 5">
    <name type="scientific">Granulicella pectinivorans</name>
    <dbReference type="NCBI Taxonomy" id="474950"/>
    <lineage>
        <taxon>Bacteria</taxon>
        <taxon>Pseudomonadati</taxon>
        <taxon>Acidobacteriota</taxon>
        <taxon>Terriglobia</taxon>
        <taxon>Terriglobales</taxon>
        <taxon>Acidobacteriaceae</taxon>
        <taxon>Granulicella</taxon>
    </lineage>
</organism>
<dbReference type="STRING" id="474950.SAMN05421771_2850"/>
<dbReference type="Proteomes" id="UP000199024">
    <property type="component" value="Unassembled WGS sequence"/>
</dbReference>
<dbReference type="InterPro" id="IPR029056">
    <property type="entry name" value="Ribokinase-like"/>
</dbReference>
<accession>A0A1I6MKH7</accession>
<dbReference type="CDD" id="cd01169">
    <property type="entry name" value="HMPP_kinase"/>
    <property type="match status" value="1"/>
</dbReference>
<dbReference type="InterPro" id="IPR004399">
    <property type="entry name" value="HMP/HMP-P_kinase_dom"/>
</dbReference>
<keyword evidence="4" id="KW-0808">Transferase</keyword>
<keyword evidence="4" id="KW-0418">Kinase</keyword>
<dbReference type="GO" id="GO:0008972">
    <property type="term" value="F:phosphomethylpyrimidine kinase activity"/>
    <property type="evidence" value="ECO:0007669"/>
    <property type="project" value="InterPro"/>
</dbReference>
<evidence type="ECO:0000313" key="5">
    <source>
        <dbReference type="Proteomes" id="UP000199024"/>
    </source>
</evidence>
<comment type="pathway">
    <text evidence="1">Cofactor biosynthesis; thiamine diphosphate biosynthesis.</text>
</comment>
<dbReference type="Gene3D" id="3.40.1190.20">
    <property type="match status" value="1"/>
</dbReference>
<proteinExistence type="predicted"/>
<evidence type="ECO:0000256" key="2">
    <source>
        <dbReference type="ARBA" id="ARBA00012135"/>
    </source>
</evidence>